<dbReference type="EMBL" id="PRDL01000001">
    <property type="protein sequence ID" value="MBE8717847.1"/>
    <property type="molecule type" value="Genomic_DNA"/>
</dbReference>
<comment type="similarity">
    <text evidence="2 14 15">Belongs to the TonB-dependent receptor family.</text>
</comment>
<keyword evidence="6 14" id="KW-0812">Transmembrane</keyword>
<evidence type="ECO:0000256" key="16">
    <source>
        <dbReference type="SAM" id="SignalP"/>
    </source>
</evidence>
<keyword evidence="13 14" id="KW-0998">Cell outer membrane</keyword>
<evidence type="ECO:0000256" key="2">
    <source>
        <dbReference type="ARBA" id="ARBA00009810"/>
    </source>
</evidence>
<comment type="caution">
    <text evidence="19">The sequence shown here is derived from an EMBL/GenBank/DDBJ whole genome shotgun (WGS) entry which is preliminary data.</text>
</comment>
<keyword evidence="12 19" id="KW-0675">Receptor</keyword>
<feature type="chain" id="PRO_5036781383" evidence="16">
    <location>
        <begin position="35"/>
        <end position="731"/>
    </location>
</feature>
<keyword evidence="20" id="KW-1185">Reference proteome</keyword>
<evidence type="ECO:0000256" key="1">
    <source>
        <dbReference type="ARBA" id="ARBA00004571"/>
    </source>
</evidence>
<keyword evidence="11 14" id="KW-0472">Membrane</keyword>
<evidence type="ECO:0000256" key="14">
    <source>
        <dbReference type="PROSITE-ProRule" id="PRU01360"/>
    </source>
</evidence>
<evidence type="ECO:0000256" key="8">
    <source>
        <dbReference type="ARBA" id="ARBA00023004"/>
    </source>
</evidence>
<dbReference type="GO" id="GO:0015344">
    <property type="term" value="F:siderophore uptake transmembrane transporter activity"/>
    <property type="evidence" value="ECO:0007669"/>
    <property type="project" value="TreeGrafter"/>
</dbReference>
<keyword evidence="7 16" id="KW-0732">Signal</keyword>
<dbReference type="CDD" id="cd01347">
    <property type="entry name" value="ligand_gated_channel"/>
    <property type="match status" value="1"/>
</dbReference>
<dbReference type="Gene3D" id="2.170.130.10">
    <property type="entry name" value="TonB-dependent receptor, plug domain"/>
    <property type="match status" value="1"/>
</dbReference>
<feature type="signal peptide" evidence="16">
    <location>
        <begin position="1"/>
        <end position="34"/>
    </location>
</feature>
<feature type="domain" description="TonB-dependent receptor plug" evidence="18">
    <location>
        <begin position="76"/>
        <end position="172"/>
    </location>
</feature>
<evidence type="ECO:0000256" key="9">
    <source>
        <dbReference type="ARBA" id="ARBA00023065"/>
    </source>
</evidence>
<dbReference type="InterPro" id="IPR012910">
    <property type="entry name" value="Plug_dom"/>
</dbReference>
<organism evidence="19 20">
    <name type="scientific">Cellvibrio polysaccharolyticus</name>
    <dbReference type="NCBI Taxonomy" id="2082724"/>
    <lineage>
        <taxon>Bacteria</taxon>
        <taxon>Pseudomonadati</taxon>
        <taxon>Pseudomonadota</taxon>
        <taxon>Gammaproteobacteria</taxon>
        <taxon>Cellvibrionales</taxon>
        <taxon>Cellvibrionaceae</taxon>
        <taxon>Cellvibrio</taxon>
    </lineage>
</organism>
<gene>
    <name evidence="19" type="ORF">C4F51_11690</name>
</gene>
<evidence type="ECO:0000256" key="10">
    <source>
        <dbReference type="ARBA" id="ARBA00023077"/>
    </source>
</evidence>
<accession>A0A928V3Z3</accession>
<evidence type="ECO:0000313" key="20">
    <source>
        <dbReference type="Proteomes" id="UP000652567"/>
    </source>
</evidence>
<evidence type="ECO:0000259" key="17">
    <source>
        <dbReference type="Pfam" id="PF00593"/>
    </source>
</evidence>
<proteinExistence type="inferred from homology"/>
<dbReference type="SUPFAM" id="SSF56935">
    <property type="entry name" value="Porins"/>
    <property type="match status" value="1"/>
</dbReference>
<dbReference type="Proteomes" id="UP000652567">
    <property type="component" value="Unassembled WGS sequence"/>
</dbReference>
<evidence type="ECO:0000256" key="5">
    <source>
        <dbReference type="ARBA" id="ARBA00022496"/>
    </source>
</evidence>
<evidence type="ECO:0000256" key="3">
    <source>
        <dbReference type="ARBA" id="ARBA00022448"/>
    </source>
</evidence>
<evidence type="ECO:0000256" key="6">
    <source>
        <dbReference type="ARBA" id="ARBA00022692"/>
    </source>
</evidence>
<name>A0A928V3Z3_9GAMM</name>
<sequence>MSVTSFTQVLPMRTAIRPLALAILVAAAAQPAFAQQDDSKKAVLPTVVVESMSEQDPTKSYVNYKQASVTRNGQDVKDTPQTIDTIDVQKYKLYGMNDLSVMLAGTPGITTNYDMRGDGITIRGFSADSGDIYRDGIRESGQIRRSTANIERIEVLKGPASLLYGRSAGGGVINMVSKYANFESNSSVGVYAGSWDNYGATLDVNHVINENVAVRVTSEAGDSESFRAQVENDIRMISPSVTFNNREGLEWTLQYTYDKLTRSPDRGPSYENLPAGTSIRASFVQDGDFVDDILNVFRSDLTYAFNDKWSLKWALSHREAEQNFDHFYGGTYCDDAGKTLTGGNCTWNGYVRQNSYAWQETINKTDSNALELKGEFLTGGLQHNLLVGLDSSWEDREPELFSNRAPVVLYGYVNPFDYADRYNERDSQPRPAPSQKNHHKAESHALFVQDVITLVPEVKLVLGARYDWYEFGSTNRLLEPGAADRSRSYNDSTFSPSVGVVWQPVEAHSFYASYNKSFAPYGGRGMLSVSTSSTAVYDADPQFNEQYEIGVKSDWLNQRLNTQISVFNIEKNNIRYRPDPENDPYTWAVQGQHRSKGVEFSFIGRLIDTIYVRGGYGWQEAQVRKDVVTPANVGRYLQNTAKDSGNLFVRYVPSERWYAEVGVTRMGDLYTTQSFTPGLESYERFDAAVGYSVNNVNITLAVSNLNDKEYWRASSMPGSPRNVLLRANYQF</sequence>
<dbReference type="NCBIfam" id="TIGR01783">
    <property type="entry name" value="TonB-siderophor"/>
    <property type="match status" value="1"/>
</dbReference>
<dbReference type="GO" id="GO:0009279">
    <property type="term" value="C:cell outer membrane"/>
    <property type="evidence" value="ECO:0007669"/>
    <property type="project" value="UniProtKB-SubCell"/>
</dbReference>
<evidence type="ECO:0000256" key="7">
    <source>
        <dbReference type="ARBA" id="ARBA00022729"/>
    </source>
</evidence>
<keyword evidence="3 14" id="KW-0813">Transport</keyword>
<keyword evidence="5" id="KW-0410">Iron transport</keyword>
<reference evidence="19" key="1">
    <citation type="submission" date="2018-07" db="EMBL/GenBank/DDBJ databases">
        <title>Genome assembly of strain Ka43.</title>
        <authorList>
            <person name="Kukolya J."/>
            <person name="Nagy I."/>
            <person name="Horvath B."/>
            <person name="Toth A."/>
        </authorList>
    </citation>
    <scope>NUCLEOTIDE SEQUENCE</scope>
    <source>
        <strain evidence="19">KB43</strain>
    </source>
</reference>
<evidence type="ECO:0000259" key="18">
    <source>
        <dbReference type="Pfam" id="PF07715"/>
    </source>
</evidence>
<dbReference type="PROSITE" id="PS52016">
    <property type="entry name" value="TONB_DEPENDENT_REC_3"/>
    <property type="match status" value="1"/>
</dbReference>
<dbReference type="GO" id="GO:0015891">
    <property type="term" value="P:siderophore transport"/>
    <property type="evidence" value="ECO:0007669"/>
    <property type="project" value="InterPro"/>
</dbReference>
<dbReference type="Pfam" id="PF00593">
    <property type="entry name" value="TonB_dep_Rec_b-barrel"/>
    <property type="match status" value="1"/>
</dbReference>
<dbReference type="RefSeq" id="WP_202987669.1">
    <property type="nucleotide sequence ID" value="NZ_PRDL01000001.1"/>
</dbReference>
<dbReference type="Pfam" id="PF07715">
    <property type="entry name" value="Plug"/>
    <property type="match status" value="1"/>
</dbReference>
<evidence type="ECO:0000256" key="11">
    <source>
        <dbReference type="ARBA" id="ARBA00023136"/>
    </source>
</evidence>
<keyword evidence="4 14" id="KW-1134">Transmembrane beta strand</keyword>
<keyword evidence="10 15" id="KW-0798">TonB box</keyword>
<dbReference type="PANTHER" id="PTHR32552:SF68">
    <property type="entry name" value="FERRICHROME OUTER MEMBRANE TRANSPORTER_PHAGE RECEPTOR"/>
    <property type="match status" value="1"/>
</dbReference>
<protein>
    <submittedName>
        <fullName evidence="19">TonB-dependent siderophore receptor</fullName>
    </submittedName>
</protein>
<dbReference type="InterPro" id="IPR037066">
    <property type="entry name" value="Plug_dom_sf"/>
</dbReference>
<dbReference type="InterPro" id="IPR036942">
    <property type="entry name" value="Beta-barrel_TonB_sf"/>
</dbReference>
<evidence type="ECO:0000256" key="12">
    <source>
        <dbReference type="ARBA" id="ARBA00023170"/>
    </source>
</evidence>
<dbReference type="InterPro" id="IPR010105">
    <property type="entry name" value="TonB_sidphr_rcpt"/>
</dbReference>
<evidence type="ECO:0000313" key="19">
    <source>
        <dbReference type="EMBL" id="MBE8717847.1"/>
    </source>
</evidence>
<dbReference type="InterPro" id="IPR000531">
    <property type="entry name" value="Beta-barrel_TonB"/>
</dbReference>
<evidence type="ECO:0000256" key="4">
    <source>
        <dbReference type="ARBA" id="ARBA00022452"/>
    </source>
</evidence>
<keyword evidence="8" id="KW-0408">Iron</keyword>
<evidence type="ECO:0000256" key="13">
    <source>
        <dbReference type="ARBA" id="ARBA00023237"/>
    </source>
</evidence>
<feature type="domain" description="TonB-dependent receptor-like beta-barrel" evidence="17">
    <location>
        <begin position="245"/>
        <end position="705"/>
    </location>
</feature>
<comment type="subcellular location">
    <subcellularLocation>
        <location evidence="1 14">Cell outer membrane</location>
        <topology evidence="1 14">Multi-pass membrane protein</topology>
    </subcellularLocation>
</comment>
<dbReference type="InterPro" id="IPR039426">
    <property type="entry name" value="TonB-dep_rcpt-like"/>
</dbReference>
<keyword evidence="9" id="KW-0406">Ion transport</keyword>
<evidence type="ECO:0000256" key="15">
    <source>
        <dbReference type="RuleBase" id="RU003357"/>
    </source>
</evidence>
<dbReference type="AlphaFoldDB" id="A0A928V3Z3"/>
<dbReference type="PANTHER" id="PTHR32552">
    <property type="entry name" value="FERRICHROME IRON RECEPTOR-RELATED"/>
    <property type="match status" value="1"/>
</dbReference>
<dbReference type="Gene3D" id="2.40.170.20">
    <property type="entry name" value="TonB-dependent receptor, beta-barrel domain"/>
    <property type="match status" value="1"/>
</dbReference>
<dbReference type="GO" id="GO:0038023">
    <property type="term" value="F:signaling receptor activity"/>
    <property type="evidence" value="ECO:0007669"/>
    <property type="project" value="InterPro"/>
</dbReference>